<dbReference type="Gene3D" id="1.20.1270.180">
    <property type="match status" value="1"/>
</dbReference>
<sequence>MILTAMLLLSGAQAAEPKVDCKEPTTQSAMNICAGRDYAAADRKLNAAWDKASAEMKRLDKDTDYEDGRPGYFQTLLTAQRAWLVYRDTHCRSEGYLARGGSMEPMLISGCKAKLTRERTVKLRELTDGPN</sequence>
<dbReference type="PANTHER" id="PTHR39176:SF1">
    <property type="entry name" value="PERIPLASMIC PROTEIN"/>
    <property type="match status" value="1"/>
</dbReference>
<gene>
    <name evidence="2" type="ORF">DL238_11750</name>
</gene>
<dbReference type="Proteomes" id="UP000254101">
    <property type="component" value="Unassembled WGS sequence"/>
</dbReference>
<dbReference type="AlphaFoldDB" id="A0A395LUX3"/>
<protein>
    <submittedName>
        <fullName evidence="2">DUF1311 domain-containing protein</fullName>
    </submittedName>
</protein>
<evidence type="ECO:0000259" key="1">
    <source>
        <dbReference type="Pfam" id="PF07007"/>
    </source>
</evidence>
<reference evidence="2 3" key="1">
    <citation type="submission" date="2018-07" db="EMBL/GenBank/DDBJ databases">
        <title>Erythrobacter nanhaiensis sp. nov., a novel member of the genus Erythrobacter isolated from the South China Sea.</title>
        <authorList>
            <person name="Chen X."/>
            <person name="Liu J."/>
        </authorList>
    </citation>
    <scope>NUCLEOTIDE SEQUENCE [LARGE SCALE GENOMIC DNA]</scope>
    <source>
        <strain evidence="2 3">S-5</strain>
    </source>
</reference>
<dbReference type="OrthoDB" id="7340239at2"/>
<dbReference type="EMBL" id="QRBB01000001">
    <property type="protein sequence ID" value="RDS78210.1"/>
    <property type="molecule type" value="Genomic_DNA"/>
</dbReference>
<feature type="domain" description="Lysozyme inhibitor LprI-like N-terminal" evidence="1">
    <location>
        <begin position="21"/>
        <end position="123"/>
    </location>
</feature>
<dbReference type="Pfam" id="PF07007">
    <property type="entry name" value="LprI"/>
    <property type="match status" value="1"/>
</dbReference>
<keyword evidence="3" id="KW-1185">Reference proteome</keyword>
<evidence type="ECO:0000313" key="3">
    <source>
        <dbReference type="Proteomes" id="UP000254101"/>
    </source>
</evidence>
<dbReference type="PANTHER" id="PTHR39176">
    <property type="entry name" value="PERIPLASMIC PROTEIN-RELATED"/>
    <property type="match status" value="1"/>
</dbReference>
<accession>A0A395LUX3</accession>
<proteinExistence type="predicted"/>
<comment type="caution">
    <text evidence="2">The sequence shown here is derived from an EMBL/GenBank/DDBJ whole genome shotgun (WGS) entry which is preliminary data.</text>
</comment>
<evidence type="ECO:0000313" key="2">
    <source>
        <dbReference type="EMBL" id="RDS78210.1"/>
    </source>
</evidence>
<name>A0A395LUX3_9SPHN</name>
<dbReference type="RefSeq" id="WP_115492434.1">
    <property type="nucleotide sequence ID" value="NZ_JACHWW010000001.1"/>
</dbReference>
<organism evidence="2 3">
    <name type="scientific">Alteriqipengyuania lutimaris</name>
    <dbReference type="NCBI Taxonomy" id="1538146"/>
    <lineage>
        <taxon>Bacteria</taxon>
        <taxon>Pseudomonadati</taxon>
        <taxon>Pseudomonadota</taxon>
        <taxon>Alphaproteobacteria</taxon>
        <taxon>Sphingomonadales</taxon>
        <taxon>Erythrobacteraceae</taxon>
        <taxon>Alteriqipengyuania</taxon>
    </lineage>
</organism>
<dbReference type="InterPro" id="IPR009739">
    <property type="entry name" value="LprI-like_N"/>
</dbReference>